<gene>
    <name evidence="3" type="ORF">GCM10007147_14410</name>
</gene>
<dbReference type="Proteomes" id="UP000654947">
    <property type="component" value="Unassembled WGS sequence"/>
</dbReference>
<feature type="region of interest" description="Disordered" evidence="1">
    <location>
        <begin position="59"/>
        <end position="104"/>
    </location>
</feature>
<feature type="domain" description="Septum formation-related" evidence="2">
    <location>
        <begin position="111"/>
        <end position="213"/>
    </location>
</feature>
<dbReference type="InterPro" id="IPR026004">
    <property type="entry name" value="Septum_form"/>
</dbReference>
<organism evidence="3 4">
    <name type="scientific">Nocardiopsis kunsanensis</name>
    <dbReference type="NCBI Taxonomy" id="141693"/>
    <lineage>
        <taxon>Bacteria</taxon>
        <taxon>Bacillati</taxon>
        <taxon>Actinomycetota</taxon>
        <taxon>Actinomycetes</taxon>
        <taxon>Streptosporangiales</taxon>
        <taxon>Nocardiopsidaceae</taxon>
        <taxon>Nocardiopsis</taxon>
    </lineage>
</organism>
<evidence type="ECO:0000259" key="2">
    <source>
        <dbReference type="Pfam" id="PF13845"/>
    </source>
</evidence>
<dbReference type="EMBL" id="BMXL01000005">
    <property type="protein sequence ID" value="GHD21234.1"/>
    <property type="molecule type" value="Genomic_DNA"/>
</dbReference>
<accession>A0A918XA57</accession>
<reference evidence="3 4" key="1">
    <citation type="journal article" date="2014" name="Int. J. Syst. Evol. Microbiol.">
        <title>Complete genome sequence of Corynebacterium casei LMG S-19264T (=DSM 44701T), isolated from a smear-ripened cheese.</title>
        <authorList>
            <consortium name="US DOE Joint Genome Institute (JGI-PGF)"/>
            <person name="Walter F."/>
            <person name="Albersmeier A."/>
            <person name="Kalinowski J."/>
            <person name="Ruckert C."/>
        </authorList>
    </citation>
    <scope>NUCLEOTIDE SEQUENCE [LARGE SCALE GENOMIC DNA]</scope>
    <source>
        <strain evidence="3 4">KCTC 19473</strain>
    </source>
</reference>
<keyword evidence="4" id="KW-1185">Reference proteome</keyword>
<evidence type="ECO:0000313" key="4">
    <source>
        <dbReference type="Proteomes" id="UP000654947"/>
    </source>
</evidence>
<feature type="compositionally biased region" description="Acidic residues" evidence="1">
    <location>
        <begin position="74"/>
        <end position="104"/>
    </location>
</feature>
<comment type="caution">
    <text evidence="3">The sequence shown here is derived from an EMBL/GenBank/DDBJ whole genome shotgun (WGS) entry which is preliminary data.</text>
</comment>
<dbReference type="Pfam" id="PF13845">
    <property type="entry name" value="Septum_form"/>
    <property type="match status" value="1"/>
</dbReference>
<dbReference type="AlphaFoldDB" id="A0A918XA57"/>
<sequence>MRIRNVPPAEMPVCEQRISGVLMLSETRRLLAGRIVLGSLAAGAALSLSACGQLPLLPPALSGDSAEETASPEPAEEEPAQEETTDDPFETQDTPEEVDPEDTDVFSLRVGDCLNEMNSNIDETVSEVPKIDCGEPHDFEVFHTTDLSGGDTFPGEEEVADLADEACVDAFEDFVGVAWESSSLEYTTLFPTAQGWEDHDDREALCMVLDPAGQTEGTLENARF</sequence>
<protein>
    <recommendedName>
        <fullName evidence="2">Septum formation-related domain-containing protein</fullName>
    </recommendedName>
</protein>
<evidence type="ECO:0000256" key="1">
    <source>
        <dbReference type="SAM" id="MobiDB-lite"/>
    </source>
</evidence>
<evidence type="ECO:0000313" key="3">
    <source>
        <dbReference type="EMBL" id="GHD21234.1"/>
    </source>
</evidence>
<proteinExistence type="predicted"/>
<name>A0A918XA57_9ACTN</name>